<dbReference type="EMBL" id="LNXW01000009">
    <property type="protein sequence ID" value="KTC82244.1"/>
    <property type="molecule type" value="Genomic_DNA"/>
</dbReference>
<dbReference type="STRING" id="28084.Lche_0508"/>
<comment type="caution">
    <text evidence="2">The sequence shown here is derived from an EMBL/GenBank/DDBJ whole genome shotgun (WGS) entry which is preliminary data.</text>
</comment>
<sequence length="112" mass="13043">MSRPINAHKFVEAPQLTSDEQHEINRKIDYETAKSFHSMVKLGAFANICGAFLYVLAIYNTTQPVLIISWYSLLVIANLLNVLWALRFEYKHISRKEILKCRRGFLYIVILI</sequence>
<reference evidence="2 3" key="1">
    <citation type="submission" date="2015-11" db="EMBL/GenBank/DDBJ databases">
        <title>Genomic analysis of 38 Legionella species identifies large and diverse effector repertoires.</title>
        <authorList>
            <person name="Burstein D."/>
            <person name="Amaro F."/>
            <person name="Zusman T."/>
            <person name="Lifshitz Z."/>
            <person name="Cohen O."/>
            <person name="Gilbert J.A."/>
            <person name="Pupko T."/>
            <person name="Shuman H.A."/>
            <person name="Segal G."/>
        </authorList>
    </citation>
    <scope>NUCLEOTIDE SEQUENCE [LARGE SCALE GENOMIC DNA]</scope>
    <source>
        <strain evidence="2 3">ORW</strain>
    </source>
</reference>
<keyword evidence="1" id="KW-0812">Transmembrane</keyword>
<evidence type="ECO:0000313" key="2">
    <source>
        <dbReference type="EMBL" id="KTC82244.1"/>
    </source>
</evidence>
<gene>
    <name evidence="2" type="ORF">Lche_0508</name>
</gene>
<feature type="transmembrane region" description="Helical" evidence="1">
    <location>
        <begin position="42"/>
        <end position="59"/>
    </location>
</feature>
<keyword evidence="1" id="KW-0472">Membrane</keyword>
<accession>A0A0W0SGJ5</accession>
<dbReference type="RefSeq" id="WP_237761211.1">
    <property type="nucleotide sequence ID" value="NZ_LNXW01000009.1"/>
</dbReference>
<evidence type="ECO:0000313" key="3">
    <source>
        <dbReference type="Proteomes" id="UP000054921"/>
    </source>
</evidence>
<dbReference type="PATRIC" id="fig|28084.5.peg.545"/>
<evidence type="ECO:0000256" key="1">
    <source>
        <dbReference type="SAM" id="Phobius"/>
    </source>
</evidence>
<keyword evidence="1" id="KW-1133">Transmembrane helix</keyword>
<protein>
    <recommendedName>
        <fullName evidence="4">Transmembrane protein</fullName>
    </recommendedName>
</protein>
<name>A0A0W0SGJ5_9GAMM</name>
<feature type="transmembrane region" description="Helical" evidence="1">
    <location>
        <begin position="65"/>
        <end position="86"/>
    </location>
</feature>
<organism evidence="2 3">
    <name type="scientific">Legionella cherrii</name>
    <dbReference type="NCBI Taxonomy" id="28084"/>
    <lineage>
        <taxon>Bacteria</taxon>
        <taxon>Pseudomonadati</taxon>
        <taxon>Pseudomonadota</taxon>
        <taxon>Gammaproteobacteria</taxon>
        <taxon>Legionellales</taxon>
        <taxon>Legionellaceae</taxon>
        <taxon>Legionella</taxon>
    </lineage>
</organism>
<dbReference type="AlphaFoldDB" id="A0A0W0SGJ5"/>
<evidence type="ECO:0008006" key="4">
    <source>
        <dbReference type="Google" id="ProtNLM"/>
    </source>
</evidence>
<proteinExistence type="predicted"/>
<dbReference type="Proteomes" id="UP000054921">
    <property type="component" value="Unassembled WGS sequence"/>
</dbReference>